<keyword evidence="2" id="KW-0012">Acyltransferase</keyword>
<dbReference type="OrthoDB" id="7305308at2759"/>
<dbReference type="PANTHER" id="PTHR20958">
    <property type="entry name" value="GLYCINE N-ACYLTRANSFERASE-LIKE PROTEIN"/>
    <property type="match status" value="1"/>
</dbReference>
<gene>
    <name evidence="2" type="primary">Dere\GG23485</name>
    <name evidence="2" type="synonym">dere_GLEANR_8301</name>
    <name evidence="2" type="synonym">GG23485</name>
    <name evidence="2" type="ORF">Dere_GG23485</name>
</gene>
<feature type="domain" description="N-acetyltransferase" evidence="1">
    <location>
        <begin position="151"/>
        <end position="283"/>
    </location>
</feature>
<accession>B3N6R9</accession>
<protein>
    <recommendedName>
        <fullName evidence="1">N-acetyltransferase domain-containing protein</fullName>
    </recommendedName>
</protein>
<dbReference type="Gene3D" id="3.40.630.30">
    <property type="match status" value="1"/>
</dbReference>
<dbReference type="eggNOG" id="ENOG502QVR1">
    <property type="taxonomic scope" value="Eukaryota"/>
</dbReference>
<sequence length="283" mass="31958">MAFKLIGKPQWAELRDLYANDRTNLTGFDLIEYFINYIPLSRSESIAIYTTDENWATHGSYVLNHYLDDKVYIYLDTIKGSLEDLGNLLCSLKLNVFHLICGYGDRLKPLVEAYWLSVGQDLTSLEHQAAIVYHLPSTKIPSWKPSLSDTCKVAYLTPNHADLVDRHWAYRSADSLSLIRGFMENNLTAGVFSTQGQPLAWCLRSPHGSLSNLHVLSSHRRKGLGSLAVRFMAHEIKSTGSEVLATVVPGNEGSRRMFEKLGFTPINKLYWAVIPCFSRLNTK</sequence>
<dbReference type="PROSITE" id="PS51186">
    <property type="entry name" value="GNAT"/>
    <property type="match status" value="1"/>
</dbReference>
<organism evidence="2 3">
    <name type="scientific">Drosophila erecta</name>
    <name type="common">Fruit fly</name>
    <dbReference type="NCBI Taxonomy" id="7220"/>
    <lineage>
        <taxon>Eukaryota</taxon>
        <taxon>Metazoa</taxon>
        <taxon>Ecdysozoa</taxon>
        <taxon>Arthropoda</taxon>
        <taxon>Hexapoda</taxon>
        <taxon>Insecta</taxon>
        <taxon>Pterygota</taxon>
        <taxon>Neoptera</taxon>
        <taxon>Endopterygota</taxon>
        <taxon>Diptera</taxon>
        <taxon>Brachycera</taxon>
        <taxon>Muscomorpha</taxon>
        <taxon>Ephydroidea</taxon>
        <taxon>Drosophilidae</taxon>
        <taxon>Drosophila</taxon>
        <taxon>Sophophora</taxon>
    </lineage>
</organism>
<dbReference type="Pfam" id="PF08445">
    <property type="entry name" value="FR47"/>
    <property type="match status" value="1"/>
</dbReference>
<dbReference type="SUPFAM" id="SSF55729">
    <property type="entry name" value="Acyl-CoA N-acyltransferases (Nat)"/>
    <property type="match status" value="1"/>
</dbReference>
<keyword evidence="2" id="KW-0808">Transferase</keyword>
<dbReference type="PANTHER" id="PTHR20958:SF10">
    <property type="entry name" value="GH05617P-RELATED"/>
    <property type="match status" value="1"/>
</dbReference>
<dbReference type="InterPro" id="IPR016181">
    <property type="entry name" value="Acyl_CoA_acyltransferase"/>
</dbReference>
<dbReference type="HOGENOM" id="CLU_058697_2_0_1"/>
<dbReference type="InterPro" id="IPR053225">
    <property type="entry name" value="Acyl-CoA_N-acyltransferase"/>
</dbReference>
<evidence type="ECO:0000313" key="2">
    <source>
        <dbReference type="EMBL" id="EDV59285.2"/>
    </source>
</evidence>
<keyword evidence="3" id="KW-1185">Reference proteome</keyword>
<dbReference type="EMBL" id="CH954177">
    <property type="protein sequence ID" value="EDV59285.2"/>
    <property type="molecule type" value="Genomic_DNA"/>
</dbReference>
<evidence type="ECO:0000259" key="1">
    <source>
        <dbReference type="PROSITE" id="PS51186"/>
    </source>
</evidence>
<dbReference type="GO" id="GO:0016747">
    <property type="term" value="F:acyltransferase activity, transferring groups other than amino-acyl groups"/>
    <property type="evidence" value="ECO:0007669"/>
    <property type="project" value="InterPro"/>
</dbReference>
<dbReference type="InterPro" id="IPR000182">
    <property type="entry name" value="GNAT_dom"/>
</dbReference>
<dbReference type="AlphaFoldDB" id="B3N6R9"/>
<reference evidence="2 3" key="2">
    <citation type="journal article" date="2008" name="Bioinformatics">
        <title>Assembly reconciliation.</title>
        <authorList>
            <person name="Zimin A.V."/>
            <person name="Smith D.R."/>
            <person name="Sutton G."/>
            <person name="Yorke J.A."/>
        </authorList>
    </citation>
    <scope>NUCLEOTIDE SEQUENCE [LARGE SCALE GENOMIC DNA]</scope>
    <source>
        <strain evidence="2 3">TSC#14021-0224.01</strain>
    </source>
</reference>
<dbReference type="CDD" id="cd04301">
    <property type="entry name" value="NAT_SF"/>
    <property type="match status" value="1"/>
</dbReference>
<dbReference type="InterPro" id="IPR013653">
    <property type="entry name" value="GCN5-like_dom"/>
</dbReference>
<name>B3N6R9_DROER</name>
<dbReference type="Proteomes" id="UP000008711">
    <property type="component" value="Unassembled WGS sequence"/>
</dbReference>
<evidence type="ECO:0000313" key="3">
    <source>
        <dbReference type="Proteomes" id="UP000008711"/>
    </source>
</evidence>
<reference evidence="2 3" key="1">
    <citation type="journal article" date="2007" name="Nature">
        <title>Evolution of genes and genomes on the Drosophila phylogeny.</title>
        <authorList>
            <consortium name="Drosophila 12 Genomes Consortium"/>
            <person name="Clark A.G."/>
            <person name="Eisen M.B."/>
            <person name="Smith D.R."/>
            <person name="Bergman C.M."/>
            <person name="Oliver B."/>
            <person name="Markow T.A."/>
            <person name="Kaufman T.C."/>
            <person name="Kellis M."/>
            <person name="Gelbart W."/>
            <person name="Iyer V.N."/>
            <person name="Pollard D.A."/>
            <person name="Sackton T.B."/>
            <person name="Larracuente A.M."/>
            <person name="Singh N.D."/>
            <person name="Abad J.P."/>
            <person name="Abt D.N."/>
            <person name="Adryan B."/>
            <person name="Aguade M."/>
            <person name="Akashi H."/>
            <person name="Anderson W.W."/>
            <person name="Aquadro C.F."/>
            <person name="Ardell D.H."/>
            <person name="Arguello R."/>
            <person name="Artieri C.G."/>
            <person name="Barbash D.A."/>
            <person name="Barker D."/>
            <person name="Barsanti P."/>
            <person name="Batterham P."/>
            <person name="Batzoglou S."/>
            <person name="Begun D."/>
            <person name="Bhutkar A."/>
            <person name="Blanco E."/>
            <person name="Bosak S.A."/>
            <person name="Bradley R.K."/>
            <person name="Brand A.D."/>
            <person name="Brent M.R."/>
            <person name="Brooks A.N."/>
            <person name="Brown R.H."/>
            <person name="Butlin R.K."/>
            <person name="Caggese C."/>
            <person name="Calvi B.R."/>
            <person name="Bernardo de Carvalho A."/>
            <person name="Caspi A."/>
            <person name="Castrezana S."/>
            <person name="Celniker S.E."/>
            <person name="Chang J.L."/>
            <person name="Chapple C."/>
            <person name="Chatterji S."/>
            <person name="Chinwalla A."/>
            <person name="Civetta A."/>
            <person name="Clifton S.W."/>
            <person name="Comeron J.M."/>
            <person name="Costello J.C."/>
            <person name="Coyne J.A."/>
            <person name="Daub J."/>
            <person name="David R.G."/>
            <person name="Delcher A.L."/>
            <person name="Delehaunty K."/>
            <person name="Do C.B."/>
            <person name="Ebling H."/>
            <person name="Edwards K."/>
            <person name="Eickbush T."/>
            <person name="Evans J.D."/>
            <person name="Filipski A."/>
            <person name="Findeiss S."/>
            <person name="Freyhult E."/>
            <person name="Fulton L."/>
            <person name="Fulton R."/>
            <person name="Garcia A.C."/>
            <person name="Gardiner A."/>
            <person name="Garfield D.A."/>
            <person name="Garvin B.E."/>
            <person name="Gibson G."/>
            <person name="Gilbert D."/>
            <person name="Gnerre S."/>
            <person name="Godfrey J."/>
            <person name="Good R."/>
            <person name="Gotea V."/>
            <person name="Gravely B."/>
            <person name="Greenberg A.J."/>
            <person name="Griffiths-Jones S."/>
            <person name="Gross S."/>
            <person name="Guigo R."/>
            <person name="Gustafson E.A."/>
            <person name="Haerty W."/>
            <person name="Hahn M.W."/>
            <person name="Halligan D.L."/>
            <person name="Halpern A.L."/>
            <person name="Halter G.M."/>
            <person name="Han M.V."/>
            <person name="Heger A."/>
            <person name="Hillier L."/>
            <person name="Hinrichs A.S."/>
            <person name="Holmes I."/>
            <person name="Hoskins R.A."/>
            <person name="Hubisz M.J."/>
            <person name="Hultmark D."/>
            <person name="Huntley M.A."/>
            <person name="Jaffe D.B."/>
            <person name="Jagadeeshan S."/>
            <person name="Jeck W.R."/>
            <person name="Johnson J."/>
            <person name="Jones C.D."/>
            <person name="Jordan W.C."/>
            <person name="Karpen G.H."/>
            <person name="Kataoka E."/>
            <person name="Keightley P.D."/>
            <person name="Kheradpour P."/>
            <person name="Kirkness E.F."/>
            <person name="Koerich L.B."/>
            <person name="Kristiansen K."/>
            <person name="Kudrna D."/>
            <person name="Kulathinal R.J."/>
            <person name="Kumar S."/>
            <person name="Kwok R."/>
            <person name="Lander E."/>
            <person name="Langley C.H."/>
            <person name="Lapoint R."/>
            <person name="Lazzaro B.P."/>
            <person name="Lee S.J."/>
            <person name="Levesque L."/>
            <person name="Li R."/>
            <person name="Lin C.F."/>
            <person name="Lin M.F."/>
            <person name="Lindblad-Toh K."/>
            <person name="Llopart A."/>
            <person name="Long M."/>
            <person name="Low L."/>
            <person name="Lozovsky E."/>
            <person name="Lu J."/>
            <person name="Luo M."/>
            <person name="Machado C.A."/>
            <person name="Makalowski W."/>
            <person name="Marzo M."/>
            <person name="Matsuda M."/>
            <person name="Matzkin L."/>
            <person name="McAllister B."/>
            <person name="McBride C.S."/>
            <person name="McKernan B."/>
            <person name="McKernan K."/>
            <person name="Mendez-Lago M."/>
            <person name="Minx P."/>
            <person name="Mollenhauer M.U."/>
            <person name="Montooth K."/>
            <person name="Mount S.M."/>
            <person name="Mu X."/>
            <person name="Myers E."/>
            <person name="Negre B."/>
            <person name="Newfeld S."/>
            <person name="Nielsen R."/>
            <person name="Noor M.A."/>
            <person name="O'Grady P."/>
            <person name="Pachter L."/>
            <person name="Papaceit M."/>
            <person name="Parisi M.J."/>
            <person name="Parisi M."/>
            <person name="Parts L."/>
            <person name="Pedersen J.S."/>
            <person name="Pesole G."/>
            <person name="Phillippy A.M."/>
            <person name="Ponting C.P."/>
            <person name="Pop M."/>
            <person name="Porcelli D."/>
            <person name="Powell J.R."/>
            <person name="Prohaska S."/>
            <person name="Pruitt K."/>
            <person name="Puig M."/>
            <person name="Quesneville H."/>
            <person name="Ram K.R."/>
            <person name="Rand D."/>
            <person name="Rasmussen M.D."/>
            <person name="Reed L.K."/>
            <person name="Reenan R."/>
            <person name="Reily A."/>
            <person name="Remington K.A."/>
            <person name="Rieger T.T."/>
            <person name="Ritchie M.G."/>
            <person name="Robin C."/>
            <person name="Rogers Y.H."/>
            <person name="Rohde C."/>
            <person name="Rozas J."/>
            <person name="Rubenfield M.J."/>
            <person name="Ruiz A."/>
            <person name="Russo S."/>
            <person name="Salzberg S.L."/>
            <person name="Sanchez-Gracia A."/>
            <person name="Saranga D.J."/>
            <person name="Sato H."/>
            <person name="Schaeffer S.W."/>
            <person name="Schatz M.C."/>
            <person name="Schlenke T."/>
            <person name="Schwartz R."/>
            <person name="Segarra C."/>
            <person name="Singh R.S."/>
            <person name="Sirot L."/>
            <person name="Sirota M."/>
            <person name="Sisneros N.B."/>
            <person name="Smith C.D."/>
            <person name="Smith T.F."/>
            <person name="Spieth J."/>
            <person name="Stage D.E."/>
            <person name="Stark A."/>
            <person name="Stephan W."/>
            <person name="Strausberg R.L."/>
            <person name="Strempel S."/>
            <person name="Sturgill D."/>
            <person name="Sutton G."/>
            <person name="Sutton G.G."/>
            <person name="Tao W."/>
            <person name="Teichmann S."/>
            <person name="Tobari Y.N."/>
            <person name="Tomimura Y."/>
            <person name="Tsolas J.M."/>
            <person name="Valente V.L."/>
            <person name="Venter E."/>
            <person name="Venter J.C."/>
            <person name="Vicario S."/>
            <person name="Vieira F.G."/>
            <person name="Vilella A.J."/>
            <person name="Villasante A."/>
            <person name="Walenz B."/>
            <person name="Wang J."/>
            <person name="Wasserman M."/>
            <person name="Watts T."/>
            <person name="Wilson D."/>
            <person name="Wilson R.K."/>
            <person name="Wing R.A."/>
            <person name="Wolfner M.F."/>
            <person name="Wong A."/>
            <person name="Wong G.K."/>
            <person name="Wu C.I."/>
            <person name="Wu G."/>
            <person name="Yamamoto D."/>
            <person name="Yang H.P."/>
            <person name="Yang S.P."/>
            <person name="Yorke J.A."/>
            <person name="Yoshida K."/>
            <person name="Zdobnov E."/>
            <person name="Zhang P."/>
            <person name="Zhang Y."/>
            <person name="Zimin A.V."/>
            <person name="Baldwin J."/>
            <person name="Abdouelleil A."/>
            <person name="Abdulkadir J."/>
            <person name="Abebe A."/>
            <person name="Abera B."/>
            <person name="Abreu J."/>
            <person name="Acer S.C."/>
            <person name="Aftuck L."/>
            <person name="Alexander A."/>
            <person name="An P."/>
            <person name="Anderson E."/>
            <person name="Anderson S."/>
            <person name="Arachi H."/>
            <person name="Azer M."/>
            <person name="Bachantsang P."/>
            <person name="Barry A."/>
            <person name="Bayul T."/>
            <person name="Berlin A."/>
            <person name="Bessette D."/>
            <person name="Bloom T."/>
            <person name="Blye J."/>
            <person name="Boguslavskiy L."/>
            <person name="Bonnet C."/>
            <person name="Boukhgalter B."/>
            <person name="Bourzgui I."/>
            <person name="Brown A."/>
            <person name="Cahill P."/>
            <person name="Channer S."/>
            <person name="Cheshatsang Y."/>
            <person name="Chuda L."/>
            <person name="Citroen M."/>
            <person name="Collymore A."/>
            <person name="Cooke P."/>
            <person name="Costello M."/>
            <person name="D'Aco K."/>
            <person name="Daza R."/>
            <person name="De Haan G."/>
            <person name="DeGray S."/>
            <person name="DeMaso C."/>
            <person name="Dhargay N."/>
            <person name="Dooley K."/>
            <person name="Dooley E."/>
            <person name="Doricent M."/>
            <person name="Dorje P."/>
            <person name="Dorjee K."/>
            <person name="Dupes A."/>
            <person name="Elong R."/>
            <person name="Falk J."/>
            <person name="Farina A."/>
            <person name="Faro S."/>
            <person name="Ferguson D."/>
            <person name="Fisher S."/>
            <person name="Foley C.D."/>
            <person name="Franke A."/>
            <person name="Friedrich D."/>
            <person name="Gadbois L."/>
            <person name="Gearin G."/>
            <person name="Gearin C.R."/>
            <person name="Giannoukos G."/>
            <person name="Goode T."/>
            <person name="Graham J."/>
            <person name="Grandbois E."/>
            <person name="Grewal S."/>
            <person name="Gyaltsen K."/>
            <person name="Hafez N."/>
            <person name="Hagos B."/>
            <person name="Hall J."/>
            <person name="Henson C."/>
            <person name="Hollinger A."/>
            <person name="Honan T."/>
            <person name="Huard M.D."/>
            <person name="Hughes L."/>
            <person name="Hurhula B."/>
            <person name="Husby M.E."/>
            <person name="Kamat A."/>
            <person name="Kanga B."/>
            <person name="Kashin S."/>
            <person name="Khazanovich D."/>
            <person name="Kisner P."/>
            <person name="Lance K."/>
            <person name="Lara M."/>
            <person name="Lee W."/>
            <person name="Lennon N."/>
            <person name="Letendre F."/>
            <person name="LeVine R."/>
            <person name="Lipovsky A."/>
            <person name="Liu X."/>
            <person name="Liu J."/>
            <person name="Liu S."/>
            <person name="Lokyitsang T."/>
            <person name="Lokyitsang Y."/>
            <person name="Lubonja R."/>
            <person name="Lui A."/>
            <person name="MacDonald P."/>
            <person name="Magnisalis V."/>
            <person name="Maru K."/>
            <person name="Matthews C."/>
            <person name="McCusker W."/>
            <person name="McDonough S."/>
            <person name="Mehta T."/>
            <person name="Meldrim J."/>
            <person name="Meneus L."/>
            <person name="Mihai O."/>
            <person name="Mihalev A."/>
            <person name="Mihova T."/>
            <person name="Mittelman R."/>
            <person name="Mlenga V."/>
            <person name="Montmayeur A."/>
            <person name="Mulrain L."/>
            <person name="Navidi A."/>
            <person name="Naylor J."/>
            <person name="Negash T."/>
            <person name="Nguyen T."/>
            <person name="Nguyen N."/>
            <person name="Nicol R."/>
            <person name="Norbu C."/>
            <person name="Norbu N."/>
            <person name="Novod N."/>
            <person name="O'Neill B."/>
            <person name="Osman S."/>
            <person name="Markiewicz E."/>
            <person name="Oyono O.L."/>
            <person name="Patti C."/>
            <person name="Phunkhang P."/>
            <person name="Pierre F."/>
            <person name="Priest M."/>
            <person name="Raghuraman S."/>
            <person name="Rege F."/>
            <person name="Reyes R."/>
            <person name="Rise C."/>
            <person name="Rogov P."/>
            <person name="Ross K."/>
            <person name="Ryan E."/>
            <person name="Settipalli S."/>
            <person name="Shea T."/>
            <person name="Sherpa N."/>
            <person name="Shi L."/>
            <person name="Shih D."/>
            <person name="Sparrow T."/>
            <person name="Spaulding J."/>
            <person name="Stalker J."/>
            <person name="Stange-Thomann N."/>
            <person name="Stavropoulos S."/>
            <person name="Stone C."/>
            <person name="Strader C."/>
            <person name="Tesfaye S."/>
            <person name="Thomson T."/>
            <person name="Thoulutsang Y."/>
            <person name="Thoulutsang D."/>
            <person name="Topham K."/>
            <person name="Topping I."/>
            <person name="Tsamla T."/>
            <person name="Vassiliev H."/>
            <person name="Vo A."/>
            <person name="Wangchuk T."/>
            <person name="Wangdi T."/>
            <person name="Weiand M."/>
            <person name="Wilkinson J."/>
            <person name="Wilson A."/>
            <person name="Yadav S."/>
            <person name="Young G."/>
            <person name="Yu Q."/>
            <person name="Zembek L."/>
            <person name="Zhong D."/>
            <person name="Zimmer A."/>
            <person name="Zwirko Z."/>
            <person name="Jaffe D.B."/>
            <person name="Alvarez P."/>
            <person name="Brockman W."/>
            <person name="Butler J."/>
            <person name="Chin C."/>
            <person name="Gnerre S."/>
            <person name="Grabherr M."/>
            <person name="Kleber M."/>
            <person name="Mauceli E."/>
            <person name="MacCallum I."/>
        </authorList>
    </citation>
    <scope>NUCLEOTIDE SEQUENCE [LARGE SCALE GENOMIC DNA]</scope>
    <source>
        <strain evidence="2 3">TSC#14021-0224.01</strain>
    </source>
</reference>
<proteinExistence type="predicted"/>
<dbReference type="KEGG" id="der:6541451"/>